<dbReference type="EMBL" id="JAANBB010000262">
    <property type="protein sequence ID" value="KAF7545261.1"/>
    <property type="molecule type" value="Genomic_DNA"/>
</dbReference>
<evidence type="ECO:0000313" key="2">
    <source>
        <dbReference type="EMBL" id="KAF7545261.1"/>
    </source>
</evidence>
<sequence>MSSHPGPLPRPPGELGMEHLDLSQASDPEFARAQGLINAFDSIKAKIPEIQREQLAAYICDGSWKRLAAAPSSLEAYKKLRGNAGRRKVLWFPYWFEVASYFTPNHPTLQPIREELSEIWGVDLPKDRVHYPWGVDAKRARSAWDGKKYKPKFLKPDVSQSTSSRSFTPINKPETPTPQRSAKKKVKFNLTTASSPTPDKPPASADTPVLPQISSTDHTEHQGHASTEKAAGSPTLTEAKLTKQDWQFGFASLRDRVDKIKNLHSTPTEKTELSDLPPSPFITGHRGRGEWSQMSPSVTTEDGIIPARKRPRPHETGSLHMEDIERRLVTI</sequence>
<feature type="compositionally biased region" description="Basic and acidic residues" evidence="1">
    <location>
        <begin position="217"/>
        <end position="227"/>
    </location>
</feature>
<dbReference type="OrthoDB" id="5059649at2759"/>
<dbReference type="AlphaFoldDB" id="A0A9P5H487"/>
<protein>
    <submittedName>
        <fullName evidence="2">Uncharacterized protein</fullName>
    </submittedName>
</protein>
<feature type="region of interest" description="Disordered" evidence="1">
    <location>
        <begin position="268"/>
        <end position="322"/>
    </location>
</feature>
<keyword evidence="3" id="KW-1185">Reference proteome</keyword>
<comment type="caution">
    <text evidence="2">The sequence shown here is derived from an EMBL/GenBank/DDBJ whole genome shotgun (WGS) entry which is preliminary data.</text>
</comment>
<name>A0A9P5H487_9HYPO</name>
<accession>A0A9P5H487</accession>
<organism evidence="2 3">
    <name type="scientific">Cylindrodendrum hubeiense</name>
    <dbReference type="NCBI Taxonomy" id="595255"/>
    <lineage>
        <taxon>Eukaryota</taxon>
        <taxon>Fungi</taxon>
        <taxon>Dikarya</taxon>
        <taxon>Ascomycota</taxon>
        <taxon>Pezizomycotina</taxon>
        <taxon>Sordariomycetes</taxon>
        <taxon>Hypocreomycetidae</taxon>
        <taxon>Hypocreales</taxon>
        <taxon>Nectriaceae</taxon>
        <taxon>Cylindrodendrum</taxon>
    </lineage>
</organism>
<gene>
    <name evidence="2" type="ORF">G7Z17_g9302</name>
</gene>
<feature type="compositionally biased region" description="Polar residues" evidence="1">
    <location>
        <begin position="158"/>
        <end position="169"/>
    </location>
</feature>
<proteinExistence type="predicted"/>
<feature type="compositionally biased region" description="Basic and acidic residues" evidence="1">
    <location>
        <begin position="313"/>
        <end position="322"/>
    </location>
</feature>
<evidence type="ECO:0000256" key="1">
    <source>
        <dbReference type="SAM" id="MobiDB-lite"/>
    </source>
</evidence>
<feature type="region of interest" description="Disordered" evidence="1">
    <location>
        <begin position="155"/>
        <end position="238"/>
    </location>
</feature>
<evidence type="ECO:0000313" key="3">
    <source>
        <dbReference type="Proteomes" id="UP000722485"/>
    </source>
</evidence>
<reference evidence="2" key="1">
    <citation type="submission" date="2020-03" db="EMBL/GenBank/DDBJ databases">
        <title>Draft Genome Sequence of Cylindrodendrum hubeiense.</title>
        <authorList>
            <person name="Buettner E."/>
            <person name="Kellner H."/>
        </authorList>
    </citation>
    <scope>NUCLEOTIDE SEQUENCE</scope>
    <source>
        <strain evidence="2">IHI 201604</strain>
    </source>
</reference>
<dbReference type="Proteomes" id="UP000722485">
    <property type="component" value="Unassembled WGS sequence"/>
</dbReference>